<feature type="region of interest" description="Disordered" evidence="10">
    <location>
        <begin position="457"/>
        <end position="556"/>
    </location>
</feature>
<proteinExistence type="predicted"/>
<feature type="compositionally biased region" description="Low complexity" evidence="10">
    <location>
        <begin position="457"/>
        <end position="501"/>
    </location>
</feature>
<evidence type="ECO:0000256" key="2">
    <source>
        <dbReference type="ARBA" id="ARBA00022527"/>
    </source>
</evidence>
<dbReference type="Gene3D" id="3.30.10.20">
    <property type="match status" value="1"/>
</dbReference>
<evidence type="ECO:0000256" key="7">
    <source>
        <dbReference type="ARBA" id="ARBA00022840"/>
    </source>
</evidence>
<dbReference type="Gene3D" id="3.30.200.20">
    <property type="entry name" value="Phosphorylase Kinase, domain 1"/>
    <property type="match status" value="1"/>
</dbReference>
<dbReference type="GO" id="GO:0004674">
    <property type="term" value="F:protein serine/threonine kinase activity"/>
    <property type="evidence" value="ECO:0007669"/>
    <property type="project" value="UniProtKB-KW"/>
</dbReference>
<dbReference type="CDD" id="cd14014">
    <property type="entry name" value="STKc_PknB_like"/>
    <property type="match status" value="1"/>
</dbReference>
<dbReference type="EMBL" id="FNCF01000008">
    <property type="protein sequence ID" value="SDH07067.1"/>
    <property type="molecule type" value="Genomic_DNA"/>
</dbReference>
<dbReference type="PROSITE" id="PS50011">
    <property type="entry name" value="PROTEIN_KINASE_DOM"/>
    <property type="match status" value="1"/>
</dbReference>
<keyword evidence="3" id="KW-0808">Transferase</keyword>
<evidence type="ECO:0000256" key="3">
    <source>
        <dbReference type="ARBA" id="ARBA00022679"/>
    </source>
</evidence>
<accession>A0A1G7ZES5</accession>
<name>A0A1G7ZES5_9ACTN</name>
<keyword evidence="4" id="KW-0677">Repeat</keyword>
<protein>
    <recommendedName>
        <fullName evidence="1">non-specific serine/threonine protein kinase</fullName>
        <ecNumber evidence="1">2.7.11.1</ecNumber>
    </recommendedName>
</protein>
<dbReference type="PANTHER" id="PTHR43289:SF6">
    <property type="entry name" value="SERINE_THREONINE-PROTEIN KINASE NEKL-3"/>
    <property type="match status" value="1"/>
</dbReference>
<dbReference type="Pfam" id="PF03793">
    <property type="entry name" value="PASTA"/>
    <property type="match status" value="1"/>
</dbReference>
<dbReference type="GO" id="GO:0045717">
    <property type="term" value="P:negative regulation of fatty acid biosynthetic process"/>
    <property type="evidence" value="ECO:0007669"/>
    <property type="project" value="UniProtKB-ARBA"/>
</dbReference>
<dbReference type="PROSITE" id="PS00108">
    <property type="entry name" value="PROTEIN_KINASE_ST"/>
    <property type="match status" value="1"/>
</dbReference>
<feature type="compositionally biased region" description="Gly residues" evidence="10">
    <location>
        <begin position="502"/>
        <end position="516"/>
    </location>
</feature>
<organism evidence="12 13">
    <name type="scientific">Klenkia brasiliensis</name>
    <dbReference type="NCBI Taxonomy" id="333142"/>
    <lineage>
        <taxon>Bacteria</taxon>
        <taxon>Bacillati</taxon>
        <taxon>Actinomycetota</taxon>
        <taxon>Actinomycetes</taxon>
        <taxon>Geodermatophilales</taxon>
        <taxon>Geodermatophilaceae</taxon>
        <taxon>Klenkia</taxon>
    </lineage>
</organism>
<keyword evidence="13" id="KW-1185">Reference proteome</keyword>
<dbReference type="InterPro" id="IPR008271">
    <property type="entry name" value="Ser/Thr_kinase_AS"/>
</dbReference>
<keyword evidence="5" id="KW-0547">Nucleotide-binding</keyword>
<keyword evidence="2 12" id="KW-0723">Serine/threonine-protein kinase</keyword>
<evidence type="ECO:0000256" key="10">
    <source>
        <dbReference type="SAM" id="MobiDB-lite"/>
    </source>
</evidence>
<dbReference type="FunFam" id="1.10.510.10:FF:000021">
    <property type="entry name" value="Serine/threonine protein kinase"/>
    <property type="match status" value="1"/>
</dbReference>
<evidence type="ECO:0000256" key="4">
    <source>
        <dbReference type="ARBA" id="ARBA00022737"/>
    </source>
</evidence>
<dbReference type="Gene3D" id="1.10.510.10">
    <property type="entry name" value="Transferase(Phosphotransferase) domain 1"/>
    <property type="match status" value="1"/>
</dbReference>
<keyword evidence="7" id="KW-0067">ATP-binding</keyword>
<dbReference type="InterPro" id="IPR000719">
    <property type="entry name" value="Prot_kinase_dom"/>
</dbReference>
<gene>
    <name evidence="12" type="ORF">SAMN05660324_4249</name>
</gene>
<evidence type="ECO:0000256" key="5">
    <source>
        <dbReference type="ARBA" id="ARBA00022741"/>
    </source>
</evidence>
<dbReference type="EC" id="2.7.11.1" evidence="1"/>
<dbReference type="Proteomes" id="UP000198863">
    <property type="component" value="Unassembled WGS sequence"/>
</dbReference>
<comment type="catalytic activity">
    <reaction evidence="9">
        <text>L-seryl-[protein] + ATP = O-phospho-L-seryl-[protein] + ADP + H(+)</text>
        <dbReference type="Rhea" id="RHEA:17989"/>
        <dbReference type="Rhea" id="RHEA-COMP:9863"/>
        <dbReference type="Rhea" id="RHEA-COMP:11604"/>
        <dbReference type="ChEBI" id="CHEBI:15378"/>
        <dbReference type="ChEBI" id="CHEBI:29999"/>
        <dbReference type="ChEBI" id="CHEBI:30616"/>
        <dbReference type="ChEBI" id="CHEBI:83421"/>
        <dbReference type="ChEBI" id="CHEBI:456216"/>
        <dbReference type="EC" id="2.7.11.1"/>
    </reaction>
</comment>
<dbReference type="SMART" id="SM00220">
    <property type="entry name" value="S_TKc"/>
    <property type="match status" value="1"/>
</dbReference>
<evidence type="ECO:0000256" key="1">
    <source>
        <dbReference type="ARBA" id="ARBA00012513"/>
    </source>
</evidence>
<dbReference type="Pfam" id="PF00069">
    <property type="entry name" value="Pkinase"/>
    <property type="match status" value="1"/>
</dbReference>
<dbReference type="SUPFAM" id="SSF56112">
    <property type="entry name" value="Protein kinase-like (PK-like)"/>
    <property type="match status" value="1"/>
</dbReference>
<comment type="catalytic activity">
    <reaction evidence="8">
        <text>L-threonyl-[protein] + ATP = O-phospho-L-threonyl-[protein] + ADP + H(+)</text>
        <dbReference type="Rhea" id="RHEA:46608"/>
        <dbReference type="Rhea" id="RHEA-COMP:11060"/>
        <dbReference type="Rhea" id="RHEA-COMP:11605"/>
        <dbReference type="ChEBI" id="CHEBI:15378"/>
        <dbReference type="ChEBI" id="CHEBI:30013"/>
        <dbReference type="ChEBI" id="CHEBI:30616"/>
        <dbReference type="ChEBI" id="CHEBI:61977"/>
        <dbReference type="ChEBI" id="CHEBI:456216"/>
        <dbReference type="EC" id="2.7.11.1"/>
    </reaction>
</comment>
<dbReference type="AlphaFoldDB" id="A0A1G7ZES5"/>
<keyword evidence="6 12" id="KW-0418">Kinase</keyword>
<dbReference type="FunFam" id="3.30.200.20:FF:000035">
    <property type="entry name" value="Serine/threonine protein kinase Stk1"/>
    <property type="match status" value="1"/>
</dbReference>
<evidence type="ECO:0000256" key="6">
    <source>
        <dbReference type="ARBA" id="ARBA00022777"/>
    </source>
</evidence>
<evidence type="ECO:0000313" key="12">
    <source>
        <dbReference type="EMBL" id="SDH07067.1"/>
    </source>
</evidence>
<feature type="domain" description="Protein kinase" evidence="11">
    <location>
        <begin position="13"/>
        <end position="278"/>
    </location>
</feature>
<dbReference type="GO" id="GO:0005524">
    <property type="term" value="F:ATP binding"/>
    <property type="evidence" value="ECO:0007669"/>
    <property type="project" value="UniProtKB-KW"/>
</dbReference>
<feature type="compositionally biased region" description="Gly residues" evidence="10">
    <location>
        <begin position="524"/>
        <end position="540"/>
    </location>
</feature>
<evidence type="ECO:0000256" key="8">
    <source>
        <dbReference type="ARBA" id="ARBA00047899"/>
    </source>
</evidence>
<dbReference type="PANTHER" id="PTHR43289">
    <property type="entry name" value="MITOGEN-ACTIVATED PROTEIN KINASE KINASE KINASE 20-RELATED"/>
    <property type="match status" value="1"/>
</dbReference>
<sequence length="556" mass="55312">MPVPELPVLADRYELRSLIATGGMGQVWRAHDRRLSRPVAVKVLRDEYAGDPEFLARFRAEARHAALLGHRNVTAVYDYGETGVDGGEHLAWLVMELVPGESLAAVRRRVGALPAEQVLDVVAQAGAGLAAAHEAGIVHRDVKPGNLLLRPDGSVAVTDFGIAWSAGSTALTSAGQVVGTAHYLSPEQARGQVATPAGDVYALGMVAYELLAGRRAFDGDNSVAVAMRQLHDEPDPLPDTVPAPVRELVAAMLVKDAAGRLADGDAVVAAAEGARRRLGATDEPTRPLAVVPPTARALLRTPGPDRGPARPRWTRRRVLASAALTGFLVVGGGAVAVVGLGGTTAPAVAEPATTSSTPAAVTLDAADWTGRPVQEVVAALTALGLSVTSTEVAGDGSTAGLVTGVDPTGTPLPPGAAVTVSYGSAAPAADPTTDPSPATVDVPAAPTLTVVSDTGAADTGAAPAAEQVPATQAAATRAAAEEPAGTAPGAGSTPGPDRAPGNGPGTGTGSGAGNGPGNAAQPGNGNGNGNGRGNGNGPGGGHRDDDQGPGRGHGAP</sequence>
<evidence type="ECO:0000259" key="11">
    <source>
        <dbReference type="PROSITE" id="PS50011"/>
    </source>
</evidence>
<dbReference type="InterPro" id="IPR005543">
    <property type="entry name" value="PASTA_dom"/>
</dbReference>
<dbReference type="InterPro" id="IPR011009">
    <property type="entry name" value="Kinase-like_dom_sf"/>
</dbReference>
<reference evidence="13" key="1">
    <citation type="submission" date="2016-10" db="EMBL/GenBank/DDBJ databases">
        <authorList>
            <person name="Varghese N."/>
            <person name="Submissions S."/>
        </authorList>
    </citation>
    <scope>NUCLEOTIDE SEQUENCE [LARGE SCALE GENOMIC DNA]</scope>
    <source>
        <strain evidence="13">DSM 44526</strain>
    </source>
</reference>
<evidence type="ECO:0000256" key="9">
    <source>
        <dbReference type="ARBA" id="ARBA00048679"/>
    </source>
</evidence>
<evidence type="ECO:0000313" key="13">
    <source>
        <dbReference type="Proteomes" id="UP000198863"/>
    </source>
</evidence>